<accession>A0A183KXT7</accession>
<dbReference type="WBParaSite" id="SCUD_0001988601-mRNA-1">
    <property type="protein sequence ID" value="SCUD_0001988601-mRNA-1"/>
    <property type="gene ID" value="SCUD_0001988601"/>
</dbReference>
<organism evidence="1">
    <name type="scientific">Schistosoma curassoni</name>
    <dbReference type="NCBI Taxonomy" id="6186"/>
    <lineage>
        <taxon>Eukaryota</taxon>
        <taxon>Metazoa</taxon>
        <taxon>Spiralia</taxon>
        <taxon>Lophotrochozoa</taxon>
        <taxon>Platyhelminthes</taxon>
        <taxon>Trematoda</taxon>
        <taxon>Digenea</taxon>
        <taxon>Strigeidida</taxon>
        <taxon>Schistosomatoidea</taxon>
        <taxon>Schistosomatidae</taxon>
        <taxon>Schistosoma</taxon>
    </lineage>
</organism>
<reference evidence="1" key="1">
    <citation type="submission" date="2016-06" db="UniProtKB">
        <authorList>
            <consortium name="WormBaseParasite"/>
        </authorList>
    </citation>
    <scope>IDENTIFICATION</scope>
</reference>
<name>A0A183KXT7_9TREM</name>
<proteinExistence type="predicted"/>
<evidence type="ECO:0000313" key="1">
    <source>
        <dbReference type="WBParaSite" id="SCUD_0001988601-mRNA-1"/>
    </source>
</evidence>
<protein>
    <submittedName>
        <fullName evidence="1">Ovule protein</fullName>
    </submittedName>
</protein>
<dbReference type="AlphaFoldDB" id="A0A183KXT7"/>
<sequence>MNVRENILTQHTFNSGSHRNSICSQLEICEPNREGIYSFESLSANDLSSRSMDLEYHSPLECFLPSLLYIPFPSSVERLKVSELCLSKRLSILCFCPLSSAPNLQPDFWANKFFEQRLFSFVSENLFFGT</sequence>